<evidence type="ECO:0000256" key="3">
    <source>
        <dbReference type="ARBA" id="ARBA00022989"/>
    </source>
</evidence>
<comment type="subcellular location">
    <subcellularLocation>
        <location evidence="1">Membrane</location>
        <topology evidence="1">Multi-pass membrane protein</topology>
    </subcellularLocation>
</comment>
<feature type="transmembrane region" description="Helical" evidence="5">
    <location>
        <begin position="57"/>
        <end position="77"/>
    </location>
</feature>
<evidence type="ECO:0000256" key="4">
    <source>
        <dbReference type="ARBA" id="ARBA00023136"/>
    </source>
</evidence>
<keyword evidence="3 5" id="KW-1133">Transmembrane helix</keyword>
<evidence type="ECO:0000313" key="8">
    <source>
        <dbReference type="Proteomes" id="UP000176037"/>
    </source>
</evidence>
<evidence type="ECO:0000256" key="2">
    <source>
        <dbReference type="ARBA" id="ARBA00022692"/>
    </source>
</evidence>
<dbReference type="STRING" id="1856405.BFC17_12800"/>
<gene>
    <name evidence="7" type="ORF">BFC17_12800</name>
</gene>
<evidence type="ECO:0000256" key="5">
    <source>
        <dbReference type="SAM" id="Phobius"/>
    </source>
</evidence>
<feature type="domain" description="Major facilitator superfamily (MFS) profile" evidence="6">
    <location>
        <begin position="23"/>
        <end position="437"/>
    </location>
</feature>
<dbReference type="InterPro" id="IPR036259">
    <property type="entry name" value="MFS_trans_sf"/>
</dbReference>
<feature type="transmembrane region" description="Helical" evidence="5">
    <location>
        <begin position="323"/>
        <end position="341"/>
    </location>
</feature>
<dbReference type="SUPFAM" id="SSF103473">
    <property type="entry name" value="MFS general substrate transporter"/>
    <property type="match status" value="1"/>
</dbReference>
<evidence type="ECO:0000259" key="6">
    <source>
        <dbReference type="PROSITE" id="PS50850"/>
    </source>
</evidence>
<keyword evidence="2 5" id="KW-0812">Transmembrane</keyword>
<feature type="transmembrane region" description="Helical" evidence="5">
    <location>
        <begin position="411"/>
        <end position="438"/>
    </location>
</feature>
<keyword evidence="4 5" id="KW-0472">Membrane</keyword>
<dbReference type="CDD" id="cd17365">
    <property type="entry name" value="MFS_PcaK_like"/>
    <property type="match status" value="1"/>
</dbReference>
<feature type="transmembrane region" description="Helical" evidence="5">
    <location>
        <begin position="113"/>
        <end position="131"/>
    </location>
</feature>
<keyword evidence="8" id="KW-1185">Reference proteome</keyword>
<proteinExistence type="predicted"/>
<feature type="transmembrane region" description="Helical" evidence="5">
    <location>
        <begin position="178"/>
        <end position="197"/>
    </location>
</feature>
<feature type="transmembrane region" description="Helical" evidence="5">
    <location>
        <begin position="259"/>
        <end position="279"/>
    </location>
</feature>
<evidence type="ECO:0000313" key="7">
    <source>
        <dbReference type="EMBL" id="OFI35627.1"/>
    </source>
</evidence>
<dbReference type="AlphaFoldDB" id="A0A1E8FI54"/>
<protein>
    <recommendedName>
        <fullName evidence="6">Major facilitator superfamily (MFS) profile domain-containing protein</fullName>
    </recommendedName>
</protein>
<dbReference type="InterPro" id="IPR020846">
    <property type="entry name" value="MFS_dom"/>
</dbReference>
<dbReference type="InterPro" id="IPR005829">
    <property type="entry name" value="Sugar_transporter_CS"/>
</dbReference>
<comment type="caution">
    <text evidence="7">The sequence shown here is derived from an EMBL/GenBank/DDBJ whole genome shotgun (WGS) entry which is preliminary data.</text>
</comment>
<reference evidence="7 8" key="1">
    <citation type="submission" date="2016-09" db="EMBL/GenBank/DDBJ databases">
        <title>Alteromonas lipolytica, a new species isolated from sea water.</title>
        <authorList>
            <person name="Wu Y.-H."/>
            <person name="Cheng H."/>
            <person name="Xu X.-W."/>
        </authorList>
    </citation>
    <scope>NUCLEOTIDE SEQUENCE [LARGE SCALE GENOMIC DNA]</scope>
    <source>
        <strain evidence="7 8">JW12</strain>
    </source>
</reference>
<dbReference type="GO" id="GO:0005886">
    <property type="term" value="C:plasma membrane"/>
    <property type="evidence" value="ECO:0007669"/>
    <property type="project" value="TreeGrafter"/>
</dbReference>
<dbReference type="PROSITE" id="PS50850">
    <property type="entry name" value="MFS"/>
    <property type="match status" value="1"/>
</dbReference>
<feature type="transmembrane region" description="Helical" evidence="5">
    <location>
        <begin position="21"/>
        <end position="45"/>
    </location>
</feature>
<dbReference type="InterPro" id="IPR011701">
    <property type="entry name" value="MFS"/>
</dbReference>
<dbReference type="PANTHER" id="PTHR23508">
    <property type="entry name" value="CARBOXYLIC ACID TRANSPORTER PROTEIN HOMOLOG"/>
    <property type="match status" value="1"/>
</dbReference>
<sequence>MDKPRIITEEEANNKWTRMQAFTIFLCFILMALDGIDVLVVSFAAPLLIEQWNVTDAAFGMVFSAGLAGMTIGSMFLAPFADRIGRKPILMAATMVIAITMLAATLSQNLTQLIILRLLTGVGIGCVLATATSMGSEFSPKKYVAAGVMTVMSGYPAGAMLAGVVANDLLVNYGWESLFIVAGLLSLALFPIMYFLAPESVHFLLERRKEGDLERANKLLRAQGLKEHDDYPEREEVFAKTPAVPFMHLLKKEVRTTTLLSWVSFMGAFFTVYFLLSWIPRIASMTGYPLEVGIKGSALFNGGAVIGLFIVGWLTARWNLGKVIACLYGIATIMMVMFAEWNTPVIMYYTLLFGIGFFQQSGNGALYATVAQIYPTNIRTTGIGWAIGMGRLGAVLGPAAGGLALTSGMSVAWMFVLFSLPLLVTALCAWTIGVKYFIKPAKPAIKA</sequence>
<dbReference type="Proteomes" id="UP000176037">
    <property type="component" value="Unassembled WGS sequence"/>
</dbReference>
<feature type="transmembrane region" description="Helical" evidence="5">
    <location>
        <begin position="89"/>
        <end position="107"/>
    </location>
</feature>
<dbReference type="PROSITE" id="PS00216">
    <property type="entry name" value="SUGAR_TRANSPORT_1"/>
    <property type="match status" value="1"/>
</dbReference>
<dbReference type="EMBL" id="MJIC01000009">
    <property type="protein sequence ID" value="OFI35627.1"/>
    <property type="molecule type" value="Genomic_DNA"/>
</dbReference>
<feature type="transmembrane region" description="Helical" evidence="5">
    <location>
        <begin position="382"/>
        <end position="405"/>
    </location>
</feature>
<evidence type="ECO:0000256" key="1">
    <source>
        <dbReference type="ARBA" id="ARBA00004141"/>
    </source>
</evidence>
<dbReference type="Pfam" id="PF07690">
    <property type="entry name" value="MFS_1"/>
    <property type="match status" value="1"/>
</dbReference>
<dbReference type="Gene3D" id="1.20.1250.20">
    <property type="entry name" value="MFS general substrate transporter like domains"/>
    <property type="match status" value="1"/>
</dbReference>
<dbReference type="PANTHER" id="PTHR23508:SF10">
    <property type="entry name" value="CARBOXYLIC ACID TRANSPORTER PROTEIN HOMOLOG"/>
    <property type="match status" value="1"/>
</dbReference>
<name>A0A1E8FI54_9ALTE</name>
<dbReference type="GO" id="GO:0046943">
    <property type="term" value="F:carboxylic acid transmembrane transporter activity"/>
    <property type="evidence" value="ECO:0007669"/>
    <property type="project" value="TreeGrafter"/>
</dbReference>
<feature type="transmembrane region" description="Helical" evidence="5">
    <location>
        <begin position="299"/>
        <end position="316"/>
    </location>
</feature>
<feature type="transmembrane region" description="Helical" evidence="5">
    <location>
        <begin position="143"/>
        <end position="166"/>
    </location>
</feature>
<accession>A0A1E8FI54</accession>
<organism evidence="7 8">
    <name type="scientific">Alteromonas lipolytica</name>
    <dbReference type="NCBI Taxonomy" id="1856405"/>
    <lineage>
        <taxon>Bacteria</taxon>
        <taxon>Pseudomonadati</taxon>
        <taxon>Pseudomonadota</taxon>
        <taxon>Gammaproteobacteria</taxon>
        <taxon>Alteromonadales</taxon>
        <taxon>Alteromonadaceae</taxon>
        <taxon>Alteromonas/Salinimonas group</taxon>
        <taxon>Alteromonas</taxon>
    </lineage>
</organism>
<dbReference type="RefSeq" id="WP_070175371.1">
    <property type="nucleotide sequence ID" value="NZ_BMJR01000006.1"/>
</dbReference>
<feature type="transmembrane region" description="Helical" evidence="5">
    <location>
        <begin position="347"/>
        <end position="370"/>
    </location>
</feature>